<dbReference type="GO" id="GO:0007059">
    <property type="term" value="P:chromosome segregation"/>
    <property type="evidence" value="ECO:0007669"/>
    <property type="project" value="TreeGrafter"/>
</dbReference>
<gene>
    <name evidence="3" type="ORF">COA17_11255</name>
</gene>
<dbReference type="AlphaFoldDB" id="A0A2A4HYG1"/>
<protein>
    <recommendedName>
        <fullName evidence="2">ParB-like N-terminal domain-containing protein</fullName>
    </recommendedName>
</protein>
<comment type="caution">
    <text evidence="3">The sequence shown here is derived from an EMBL/GenBank/DDBJ whole genome shotgun (WGS) entry which is preliminary data.</text>
</comment>
<keyword evidence="4" id="KW-1185">Reference proteome</keyword>
<accession>A0A2A4HYG1</accession>
<name>A0A2A4HYG1_9SPHN</name>
<dbReference type="EMBL" id="NWVD01000004">
    <property type="protein sequence ID" value="PCG08725.1"/>
    <property type="molecule type" value="Genomic_DNA"/>
</dbReference>
<reference evidence="3 4" key="1">
    <citation type="submission" date="2017-09" db="EMBL/GenBank/DDBJ databases">
        <title>Sphingomonas ginsenosidimutans KACC 14949, whole genome shotgun sequence.</title>
        <authorList>
            <person name="Feng G."/>
            <person name="Zhu H."/>
        </authorList>
    </citation>
    <scope>NUCLEOTIDE SEQUENCE [LARGE SCALE GENOMIC DNA]</scope>
    <source>
        <strain evidence="3 4">KACC 14949</strain>
    </source>
</reference>
<evidence type="ECO:0000313" key="4">
    <source>
        <dbReference type="Proteomes" id="UP000218784"/>
    </source>
</evidence>
<dbReference type="Pfam" id="PF02195">
    <property type="entry name" value="ParB_N"/>
    <property type="match status" value="1"/>
</dbReference>
<sequence>MTSTKQKIRKQLTLDQIRLSPLNVRRTPREQEDTSALEELILQQGLRVPIEVHQMRGSKGTWGAFAGRRRYYAIGRLIERGDMAADAPVEVIDHVGYSDAELIEMSITENLPRVDMEDHELFAGVARAAALGHDVAQITQALGQPDEARVAKWIRLGRLAKPVFDAFVAKQIDIDQARAYAATEDNALQEAVFDRLGRFAPARQIRAALKIGDATSRRHLMFVGEAIYRAAGGRYELDLFAETADDRGRVVDEGLLEKLVEEKLATVRDQVRATCNRPDLRFIAEPPKHGGLVDSVLAVTPQKQGAHLKVGDGVVAHIDIDGAGEPVVSYWWESRKAKFGKDKPKEATPVSTGPIGNAIADPYQAKPRADAAIRREEGLSQDATFALRAMRKAILRAALVADAEAGGAEGLDYLVFAQARMLLDIRRPANVGMHAISTPHDVGVSFDAQELARGMTKDMPAHRALGDAIALITRQRWFTEPDVARGYSLYRAADEVMKRVTAALVAGMALERSLAADGYQMPIHDVVAHHVGADRDDQVRRRWWAPSVDFVDFFPKDQRAALADPFVDRATAANWPKLKSADLTTAVVAALTRDGSKGASWIHPLLRFTAPDAPAGAELKEAAE</sequence>
<dbReference type="SMART" id="SM00470">
    <property type="entry name" value="ParB"/>
    <property type="match status" value="1"/>
</dbReference>
<evidence type="ECO:0000259" key="2">
    <source>
        <dbReference type="SMART" id="SM00470"/>
    </source>
</evidence>
<dbReference type="SUPFAM" id="SSF110849">
    <property type="entry name" value="ParB/Sulfiredoxin"/>
    <property type="match status" value="1"/>
</dbReference>
<dbReference type="PANTHER" id="PTHR33375">
    <property type="entry name" value="CHROMOSOME-PARTITIONING PROTEIN PARB-RELATED"/>
    <property type="match status" value="1"/>
</dbReference>
<evidence type="ECO:0000256" key="1">
    <source>
        <dbReference type="SAM" id="MobiDB-lite"/>
    </source>
</evidence>
<dbReference type="Gene3D" id="1.10.10.2830">
    <property type="match status" value="1"/>
</dbReference>
<proteinExistence type="predicted"/>
<evidence type="ECO:0000313" key="3">
    <source>
        <dbReference type="EMBL" id="PCG08725.1"/>
    </source>
</evidence>
<dbReference type="InterPro" id="IPR036086">
    <property type="entry name" value="ParB/Sulfiredoxin_sf"/>
</dbReference>
<feature type="domain" description="ParB-like N-terminal" evidence="2">
    <location>
        <begin position="10"/>
        <end position="111"/>
    </location>
</feature>
<dbReference type="InterPro" id="IPR003115">
    <property type="entry name" value="ParB_N"/>
</dbReference>
<dbReference type="SUPFAM" id="SSF109709">
    <property type="entry name" value="KorB DNA-binding domain-like"/>
    <property type="match status" value="1"/>
</dbReference>
<dbReference type="InterPro" id="IPR050336">
    <property type="entry name" value="Chromosome_partition/occlusion"/>
</dbReference>
<dbReference type="Proteomes" id="UP000218784">
    <property type="component" value="Unassembled WGS sequence"/>
</dbReference>
<feature type="region of interest" description="Disordered" evidence="1">
    <location>
        <begin position="342"/>
        <end position="361"/>
    </location>
</feature>
<organism evidence="3 4">
    <name type="scientific">Sphingomonas ginsenosidimutans</name>
    <dbReference type="NCBI Taxonomy" id="862134"/>
    <lineage>
        <taxon>Bacteria</taxon>
        <taxon>Pseudomonadati</taxon>
        <taxon>Pseudomonadota</taxon>
        <taxon>Alphaproteobacteria</taxon>
        <taxon>Sphingomonadales</taxon>
        <taxon>Sphingomonadaceae</taxon>
        <taxon>Sphingomonas</taxon>
    </lineage>
</organism>
<dbReference type="GO" id="GO:0005694">
    <property type="term" value="C:chromosome"/>
    <property type="evidence" value="ECO:0007669"/>
    <property type="project" value="TreeGrafter"/>
</dbReference>
<dbReference type="PANTHER" id="PTHR33375:SF7">
    <property type="entry name" value="CHROMOSOME 2-PARTITIONING PROTEIN PARB-RELATED"/>
    <property type="match status" value="1"/>
</dbReference>